<dbReference type="EMBL" id="BSEJ01000005">
    <property type="protein sequence ID" value="GLJ61345.1"/>
    <property type="molecule type" value="Genomic_DNA"/>
</dbReference>
<evidence type="ECO:0000256" key="1">
    <source>
        <dbReference type="ARBA" id="ARBA00022676"/>
    </source>
</evidence>
<proteinExistence type="predicted"/>
<dbReference type="InterPro" id="IPR001296">
    <property type="entry name" value="Glyco_trans_1"/>
</dbReference>
<keyword evidence="1" id="KW-0328">Glycosyltransferase</keyword>
<evidence type="ECO:0000259" key="4">
    <source>
        <dbReference type="Pfam" id="PF13439"/>
    </source>
</evidence>
<comment type="caution">
    <text evidence="5">The sequence shown here is derived from an EMBL/GenBank/DDBJ whole genome shotgun (WGS) entry which is preliminary data.</text>
</comment>
<sequence>MSHERTAERIGYVVKMYPRFSETFIVSEIIAREERGADLRIFSLRPTVDVRFHDTLARVAAPVEQIPRPTRVSELWELLGEAHGVLPRVPHVLEELLAADVADAAQAIQLAIAVEREGITALHAHFASLATTVARLASLLTGVPYSFTAHAKDLFHESVDPQDVDRKIADASHVVTVSDFNLRHLRERYPAAARTPIHRVYNGLDLDRFPYAPGRPASPSIVAVGRLVEKKGFADLIAAVHLLRERGRAVPCRIVGAGEREGELRALVGALGLDDLVTFTGPLPQGEVRAEVARASVFAAPCVVGSDGNADGLPTVLLEAMALGTPCISTDVTGITEAVRHVETGLVVPQHAPAALAAAIARVLDDPAFAEALARRARALVESTFDVRRQARELDEIARARSLQEVA</sequence>
<protein>
    <submittedName>
        <fullName evidence="5">Colanic acid biosynthesis glycosyltransferase WcaL</fullName>
    </submittedName>
</protein>
<dbReference type="Gene3D" id="3.40.50.2000">
    <property type="entry name" value="Glycogen Phosphorylase B"/>
    <property type="match status" value="2"/>
</dbReference>
<evidence type="ECO:0000313" key="6">
    <source>
        <dbReference type="Proteomes" id="UP001142462"/>
    </source>
</evidence>
<evidence type="ECO:0000256" key="2">
    <source>
        <dbReference type="ARBA" id="ARBA00022679"/>
    </source>
</evidence>
<dbReference type="RefSeq" id="WP_271173056.1">
    <property type="nucleotide sequence ID" value="NZ_BSEJ01000005.1"/>
</dbReference>
<dbReference type="Pfam" id="PF13439">
    <property type="entry name" value="Glyco_transf_4"/>
    <property type="match status" value="1"/>
</dbReference>
<dbReference type="InterPro" id="IPR050194">
    <property type="entry name" value="Glycosyltransferase_grp1"/>
</dbReference>
<name>A0A9W6LWM5_9MICO</name>
<accession>A0A9W6LWM5</accession>
<feature type="domain" description="Glycosyl transferase family 1" evidence="3">
    <location>
        <begin position="219"/>
        <end position="378"/>
    </location>
</feature>
<feature type="domain" description="Glycosyltransferase subfamily 4-like N-terminal" evidence="4">
    <location>
        <begin position="86"/>
        <end position="208"/>
    </location>
</feature>
<keyword evidence="2" id="KW-0808">Transferase</keyword>
<reference evidence="5" key="2">
    <citation type="submission" date="2023-01" db="EMBL/GenBank/DDBJ databases">
        <authorList>
            <person name="Sun Q."/>
            <person name="Evtushenko L."/>
        </authorList>
    </citation>
    <scope>NUCLEOTIDE SEQUENCE</scope>
    <source>
        <strain evidence="5">VKM Ac-1020</strain>
    </source>
</reference>
<evidence type="ECO:0000313" key="5">
    <source>
        <dbReference type="EMBL" id="GLJ61345.1"/>
    </source>
</evidence>
<reference evidence="5" key="1">
    <citation type="journal article" date="2014" name="Int. J. Syst. Evol. Microbiol.">
        <title>Complete genome sequence of Corynebacterium casei LMG S-19264T (=DSM 44701T), isolated from a smear-ripened cheese.</title>
        <authorList>
            <consortium name="US DOE Joint Genome Institute (JGI-PGF)"/>
            <person name="Walter F."/>
            <person name="Albersmeier A."/>
            <person name="Kalinowski J."/>
            <person name="Ruckert C."/>
        </authorList>
    </citation>
    <scope>NUCLEOTIDE SEQUENCE</scope>
    <source>
        <strain evidence="5">VKM Ac-1020</strain>
    </source>
</reference>
<dbReference type="AlphaFoldDB" id="A0A9W6LWM5"/>
<dbReference type="SUPFAM" id="SSF53756">
    <property type="entry name" value="UDP-Glycosyltransferase/glycogen phosphorylase"/>
    <property type="match status" value="1"/>
</dbReference>
<dbReference type="Pfam" id="PF00534">
    <property type="entry name" value="Glycos_transf_1"/>
    <property type="match status" value="1"/>
</dbReference>
<organism evidence="5 6">
    <name type="scientific">Microbacterium barkeri</name>
    <dbReference type="NCBI Taxonomy" id="33917"/>
    <lineage>
        <taxon>Bacteria</taxon>
        <taxon>Bacillati</taxon>
        <taxon>Actinomycetota</taxon>
        <taxon>Actinomycetes</taxon>
        <taxon>Micrococcales</taxon>
        <taxon>Microbacteriaceae</taxon>
        <taxon>Microbacterium</taxon>
    </lineage>
</organism>
<dbReference type="InterPro" id="IPR028098">
    <property type="entry name" value="Glyco_trans_4-like_N"/>
</dbReference>
<evidence type="ECO:0000259" key="3">
    <source>
        <dbReference type="Pfam" id="PF00534"/>
    </source>
</evidence>
<dbReference type="GO" id="GO:1901137">
    <property type="term" value="P:carbohydrate derivative biosynthetic process"/>
    <property type="evidence" value="ECO:0007669"/>
    <property type="project" value="UniProtKB-ARBA"/>
</dbReference>
<dbReference type="PANTHER" id="PTHR45947">
    <property type="entry name" value="SULFOQUINOVOSYL TRANSFERASE SQD2"/>
    <property type="match status" value="1"/>
</dbReference>
<dbReference type="Proteomes" id="UP001142462">
    <property type="component" value="Unassembled WGS sequence"/>
</dbReference>
<dbReference type="GO" id="GO:0016757">
    <property type="term" value="F:glycosyltransferase activity"/>
    <property type="evidence" value="ECO:0007669"/>
    <property type="project" value="UniProtKB-KW"/>
</dbReference>
<gene>
    <name evidence="5" type="ORF">GCM10017576_14740</name>
</gene>
<dbReference type="PANTHER" id="PTHR45947:SF14">
    <property type="entry name" value="SLL1723 PROTEIN"/>
    <property type="match status" value="1"/>
</dbReference>
<keyword evidence="6" id="KW-1185">Reference proteome</keyword>